<organism evidence="1 2">
    <name type="scientific">Symbiochloris irregularis</name>
    <dbReference type="NCBI Taxonomy" id="706552"/>
    <lineage>
        <taxon>Eukaryota</taxon>
        <taxon>Viridiplantae</taxon>
        <taxon>Chlorophyta</taxon>
        <taxon>core chlorophytes</taxon>
        <taxon>Trebouxiophyceae</taxon>
        <taxon>Trebouxiales</taxon>
        <taxon>Trebouxiaceae</taxon>
        <taxon>Symbiochloris</taxon>
    </lineage>
</organism>
<dbReference type="EMBL" id="JALJOQ010000025">
    <property type="protein sequence ID" value="KAK9808303.1"/>
    <property type="molecule type" value="Genomic_DNA"/>
</dbReference>
<protein>
    <submittedName>
        <fullName evidence="1">Uncharacterized protein</fullName>
    </submittedName>
</protein>
<comment type="caution">
    <text evidence="1">The sequence shown here is derived from an EMBL/GenBank/DDBJ whole genome shotgun (WGS) entry which is preliminary data.</text>
</comment>
<dbReference type="AlphaFoldDB" id="A0AAW1PIE8"/>
<proteinExistence type="predicted"/>
<accession>A0AAW1PIE8</accession>
<evidence type="ECO:0000313" key="2">
    <source>
        <dbReference type="Proteomes" id="UP001465755"/>
    </source>
</evidence>
<dbReference type="Proteomes" id="UP001465755">
    <property type="component" value="Unassembled WGS sequence"/>
</dbReference>
<sequence length="80" mass="8886">MRTCFGSASVAARRFFDKLRILLRSQEALASVRRSRALLSTPQWQQGCRDQEACEGALQTSGFGRCFSKRGCSTWGPGLQ</sequence>
<reference evidence="1 2" key="1">
    <citation type="journal article" date="2024" name="Nat. Commun.">
        <title>Phylogenomics reveals the evolutionary origins of lichenization in chlorophyte algae.</title>
        <authorList>
            <person name="Puginier C."/>
            <person name="Libourel C."/>
            <person name="Otte J."/>
            <person name="Skaloud P."/>
            <person name="Haon M."/>
            <person name="Grisel S."/>
            <person name="Petersen M."/>
            <person name="Berrin J.G."/>
            <person name="Delaux P.M."/>
            <person name="Dal Grande F."/>
            <person name="Keller J."/>
        </authorList>
    </citation>
    <scope>NUCLEOTIDE SEQUENCE [LARGE SCALE GENOMIC DNA]</scope>
    <source>
        <strain evidence="1 2">SAG 2036</strain>
    </source>
</reference>
<evidence type="ECO:0000313" key="1">
    <source>
        <dbReference type="EMBL" id="KAK9808303.1"/>
    </source>
</evidence>
<name>A0AAW1PIE8_9CHLO</name>
<keyword evidence="2" id="KW-1185">Reference proteome</keyword>
<gene>
    <name evidence="1" type="ORF">WJX73_009933</name>
</gene>